<name>A0AAW1TSP0_9CUCU</name>
<keyword evidence="3" id="KW-1185">Reference proteome</keyword>
<protein>
    <submittedName>
        <fullName evidence="2">Uncharacterized protein</fullName>
    </submittedName>
</protein>
<feature type="compositionally biased region" description="Basic and acidic residues" evidence="1">
    <location>
        <begin position="101"/>
        <end position="110"/>
    </location>
</feature>
<evidence type="ECO:0000313" key="3">
    <source>
        <dbReference type="Proteomes" id="UP001431783"/>
    </source>
</evidence>
<accession>A0AAW1TSP0</accession>
<feature type="region of interest" description="Disordered" evidence="1">
    <location>
        <begin position="1"/>
        <end position="67"/>
    </location>
</feature>
<sequence length="123" mass="13722">MSDNTSECKVTFSGVGGGAGLQREHSDRGTALVGQAREEKTATDKNTTGMEKDKRRESLETKNEMGDTMKILQTPGRESLKVNRWLGTRYVAQRSQSVGAPEDKKRKMENRSPSQQCDVMKKK</sequence>
<evidence type="ECO:0000313" key="2">
    <source>
        <dbReference type="EMBL" id="KAK9874527.1"/>
    </source>
</evidence>
<dbReference type="AlphaFoldDB" id="A0AAW1TSP0"/>
<feature type="compositionally biased region" description="Basic and acidic residues" evidence="1">
    <location>
        <begin position="50"/>
        <end position="67"/>
    </location>
</feature>
<proteinExistence type="predicted"/>
<organism evidence="2 3">
    <name type="scientific">Henosepilachna vigintioctopunctata</name>
    <dbReference type="NCBI Taxonomy" id="420089"/>
    <lineage>
        <taxon>Eukaryota</taxon>
        <taxon>Metazoa</taxon>
        <taxon>Ecdysozoa</taxon>
        <taxon>Arthropoda</taxon>
        <taxon>Hexapoda</taxon>
        <taxon>Insecta</taxon>
        <taxon>Pterygota</taxon>
        <taxon>Neoptera</taxon>
        <taxon>Endopterygota</taxon>
        <taxon>Coleoptera</taxon>
        <taxon>Polyphaga</taxon>
        <taxon>Cucujiformia</taxon>
        <taxon>Coccinelloidea</taxon>
        <taxon>Coccinellidae</taxon>
        <taxon>Epilachninae</taxon>
        <taxon>Epilachnini</taxon>
        <taxon>Henosepilachna</taxon>
    </lineage>
</organism>
<dbReference type="Proteomes" id="UP001431783">
    <property type="component" value="Unassembled WGS sequence"/>
</dbReference>
<evidence type="ECO:0000256" key="1">
    <source>
        <dbReference type="SAM" id="MobiDB-lite"/>
    </source>
</evidence>
<dbReference type="EMBL" id="JARQZJ010000032">
    <property type="protein sequence ID" value="KAK9874527.1"/>
    <property type="molecule type" value="Genomic_DNA"/>
</dbReference>
<feature type="region of interest" description="Disordered" evidence="1">
    <location>
        <begin position="91"/>
        <end position="123"/>
    </location>
</feature>
<reference evidence="2 3" key="1">
    <citation type="submission" date="2023-03" db="EMBL/GenBank/DDBJ databases">
        <title>Genome insight into feeding habits of ladybird beetles.</title>
        <authorList>
            <person name="Li H.-S."/>
            <person name="Huang Y.-H."/>
            <person name="Pang H."/>
        </authorList>
    </citation>
    <scope>NUCLEOTIDE SEQUENCE [LARGE SCALE GENOMIC DNA]</scope>
    <source>
        <strain evidence="2">SYSU_2023b</strain>
        <tissue evidence="2">Whole body</tissue>
    </source>
</reference>
<comment type="caution">
    <text evidence="2">The sequence shown here is derived from an EMBL/GenBank/DDBJ whole genome shotgun (WGS) entry which is preliminary data.</text>
</comment>
<gene>
    <name evidence="2" type="ORF">WA026_005371</name>
</gene>